<dbReference type="KEGG" id="uli:ETAA1_05030"/>
<keyword evidence="2" id="KW-1185">Reference proteome</keyword>
<dbReference type="CDD" id="cd09598">
    <property type="entry name" value="M4_like"/>
    <property type="match status" value="1"/>
</dbReference>
<dbReference type="RefSeq" id="WP_145234010.1">
    <property type="nucleotide sequence ID" value="NZ_CP036273.1"/>
</dbReference>
<dbReference type="SUPFAM" id="SSF55486">
    <property type="entry name" value="Metalloproteases ('zincins'), catalytic domain"/>
    <property type="match status" value="1"/>
</dbReference>
<dbReference type="OrthoDB" id="178184at2"/>
<sequence length="682" mass="75945">MDSIPAPRYRHLRGYAIDPSLSTALLTMTVNELTYKVAWEELDRRPREAGASYPAGEYLEVIDYDPASERFYEPVNLDHPHLLAQNGLPPAVGNPQFHQQFVYAVVMTTIANFEKALGRKVIWAENIPAGTKAPDGAKTKKPRDRKELDFRFVRRLRVYPHALRQANAFYDPYRKALLFGYFTAAPADPRGQLPGATVFTCLSHDIIAHETTHAILDGIHRRYIEATNPDTRAFHEAFADLVALFQHFSFPEVLRHQIAQTRGDLTRQNLLGQLAQQFGRAVGGYGSLRDAIGTLSPDGKTWAPREPDPAAYARTTECHDRGALLVAAVFEAFLNIYRERVQKLLRIATGGTGKLPEGDLHPDLVDEMTRTAAKVAGNVQRICIRALDYCPPFDLTFGDYLRALVTADFDMVADDVYGYRVAFAEAFQRRGLTPGLRSTAVEDLLHPLYPVALTEAQAADVVTFLRELKEQVGYQTDREQAYEQTRALIRGADGFHRLLESLFRAGGSDGPFTRLTGLMFPPGREKSEALGLEFKYPTSTAATYAIGGVALANRVTPDDTIVNHVVVTLVQKRGVRFDVDDKNKTVAVKDFFVPDKTPAAKWGRHSTVFRGGCTLVFDLDTLKLRYAVSKSIDDRARMVEQYKFESGMLGGEAETYFAANTLANLAGPFAFTHAHGTARRPE</sequence>
<accession>A0A517XM74</accession>
<organism evidence="1 2">
    <name type="scientific">Urbifossiella limnaea</name>
    <dbReference type="NCBI Taxonomy" id="2528023"/>
    <lineage>
        <taxon>Bacteria</taxon>
        <taxon>Pseudomonadati</taxon>
        <taxon>Planctomycetota</taxon>
        <taxon>Planctomycetia</taxon>
        <taxon>Gemmatales</taxon>
        <taxon>Gemmataceae</taxon>
        <taxon>Urbifossiella</taxon>
    </lineage>
</organism>
<protein>
    <recommendedName>
        <fullName evidence="3">Peptidase M4</fullName>
    </recommendedName>
</protein>
<name>A0A517XM74_9BACT</name>
<dbReference type="AlphaFoldDB" id="A0A517XM74"/>
<evidence type="ECO:0000313" key="1">
    <source>
        <dbReference type="EMBL" id="QDU18610.1"/>
    </source>
</evidence>
<dbReference type="EMBL" id="CP036273">
    <property type="protein sequence ID" value="QDU18610.1"/>
    <property type="molecule type" value="Genomic_DNA"/>
</dbReference>
<dbReference type="Proteomes" id="UP000319576">
    <property type="component" value="Chromosome"/>
</dbReference>
<evidence type="ECO:0008006" key="3">
    <source>
        <dbReference type="Google" id="ProtNLM"/>
    </source>
</evidence>
<evidence type="ECO:0000313" key="2">
    <source>
        <dbReference type="Proteomes" id="UP000319576"/>
    </source>
</evidence>
<gene>
    <name evidence="1" type="ORF">ETAA1_05030</name>
</gene>
<proteinExistence type="predicted"/>
<reference evidence="1 2" key="1">
    <citation type="submission" date="2019-02" db="EMBL/GenBank/DDBJ databases">
        <title>Deep-cultivation of Planctomycetes and their phenomic and genomic characterization uncovers novel biology.</title>
        <authorList>
            <person name="Wiegand S."/>
            <person name="Jogler M."/>
            <person name="Boedeker C."/>
            <person name="Pinto D."/>
            <person name="Vollmers J."/>
            <person name="Rivas-Marin E."/>
            <person name="Kohn T."/>
            <person name="Peeters S.H."/>
            <person name="Heuer A."/>
            <person name="Rast P."/>
            <person name="Oberbeckmann S."/>
            <person name="Bunk B."/>
            <person name="Jeske O."/>
            <person name="Meyerdierks A."/>
            <person name="Storesund J.E."/>
            <person name="Kallscheuer N."/>
            <person name="Luecker S."/>
            <person name="Lage O.M."/>
            <person name="Pohl T."/>
            <person name="Merkel B.J."/>
            <person name="Hornburger P."/>
            <person name="Mueller R.-W."/>
            <person name="Bruemmer F."/>
            <person name="Labrenz M."/>
            <person name="Spormann A.M."/>
            <person name="Op den Camp H."/>
            <person name="Overmann J."/>
            <person name="Amann R."/>
            <person name="Jetten M.S.M."/>
            <person name="Mascher T."/>
            <person name="Medema M.H."/>
            <person name="Devos D.P."/>
            <person name="Kaster A.-K."/>
            <person name="Ovreas L."/>
            <person name="Rohde M."/>
            <person name="Galperin M.Y."/>
            <person name="Jogler C."/>
        </authorList>
    </citation>
    <scope>NUCLEOTIDE SEQUENCE [LARGE SCALE GENOMIC DNA]</scope>
    <source>
        <strain evidence="1 2">ETA_A1</strain>
    </source>
</reference>